<proteinExistence type="predicted"/>
<feature type="region of interest" description="Disordered" evidence="1">
    <location>
        <begin position="1"/>
        <end position="86"/>
    </location>
</feature>
<dbReference type="EMBL" id="LHPG02000001">
    <property type="protein sequence ID" value="PRW61277.1"/>
    <property type="molecule type" value="Genomic_DNA"/>
</dbReference>
<reference evidence="2 3" key="1">
    <citation type="journal article" date="2018" name="Plant J.">
        <title>Genome sequences of Chlorella sorokiniana UTEX 1602 and Micractinium conductrix SAG 241.80: implications to maltose excretion by a green alga.</title>
        <authorList>
            <person name="Arriola M.B."/>
            <person name="Velmurugan N."/>
            <person name="Zhang Y."/>
            <person name="Plunkett M.H."/>
            <person name="Hondzo H."/>
            <person name="Barney B.M."/>
        </authorList>
    </citation>
    <scope>NUCLEOTIDE SEQUENCE [LARGE SCALE GENOMIC DNA]</scope>
    <source>
        <strain evidence="3">UTEX 1602</strain>
    </source>
</reference>
<evidence type="ECO:0000313" key="3">
    <source>
        <dbReference type="Proteomes" id="UP000239899"/>
    </source>
</evidence>
<feature type="compositionally biased region" description="Polar residues" evidence="1">
    <location>
        <begin position="75"/>
        <end position="85"/>
    </location>
</feature>
<dbReference type="OrthoDB" id="10498833at2759"/>
<dbReference type="Proteomes" id="UP000239899">
    <property type="component" value="Unassembled WGS sequence"/>
</dbReference>
<gene>
    <name evidence="2" type="ORF">C2E21_0574</name>
</gene>
<organism evidence="2 3">
    <name type="scientific">Chlorella sorokiniana</name>
    <name type="common">Freshwater green alga</name>
    <dbReference type="NCBI Taxonomy" id="3076"/>
    <lineage>
        <taxon>Eukaryota</taxon>
        <taxon>Viridiplantae</taxon>
        <taxon>Chlorophyta</taxon>
        <taxon>core chlorophytes</taxon>
        <taxon>Trebouxiophyceae</taxon>
        <taxon>Chlorellales</taxon>
        <taxon>Chlorellaceae</taxon>
        <taxon>Chlorella clade</taxon>
        <taxon>Chlorella</taxon>
    </lineage>
</organism>
<keyword evidence="3" id="KW-1185">Reference proteome</keyword>
<dbReference type="AlphaFoldDB" id="A0A2P6U4P8"/>
<name>A0A2P6U4P8_CHLSO</name>
<protein>
    <submittedName>
        <fullName evidence="2">Uncharacterized protein</fullName>
    </submittedName>
</protein>
<evidence type="ECO:0000313" key="2">
    <source>
        <dbReference type="EMBL" id="PRW61277.1"/>
    </source>
</evidence>
<accession>A0A2P6U4P8</accession>
<comment type="caution">
    <text evidence="2">The sequence shown here is derived from an EMBL/GenBank/DDBJ whole genome shotgun (WGS) entry which is preliminary data.</text>
</comment>
<sequence length="186" mass="19467">MEPNGVSPHPHEVHLPQRKTAVADKPTQAHFSPESYTAAAPRRQASYRSPPPFAADDSTPGNNTPAAPARYLQPHTPQQPSSKVSATAFDAAAYSSSREAAAAARQQRYAAAAGAQAPFAVKAGEGGMAEAAGVPAHLERPQHKDPAAKVTEQQLASQAAVEEGCRQRQAVASAARQKNWGSFVIG</sequence>
<evidence type="ECO:0000256" key="1">
    <source>
        <dbReference type="SAM" id="MobiDB-lite"/>
    </source>
</evidence>